<dbReference type="Proteomes" id="UP000649604">
    <property type="component" value="Unassembled WGS sequence"/>
</dbReference>
<comment type="caution">
    <text evidence="4">The sequence shown here is derived from an EMBL/GenBank/DDBJ whole genome shotgun (WGS) entry which is preliminary data.</text>
</comment>
<protein>
    <submittedName>
        <fullName evidence="4">Uncharacterized protein</fullName>
    </submittedName>
</protein>
<evidence type="ECO:0000256" key="2">
    <source>
        <dbReference type="SAM" id="MobiDB-lite"/>
    </source>
</evidence>
<evidence type="ECO:0000256" key="1">
    <source>
        <dbReference type="SAM" id="Coils"/>
    </source>
</evidence>
<dbReference type="EMBL" id="WJJP01000136">
    <property type="protein sequence ID" value="MBD3323806.1"/>
    <property type="molecule type" value="Genomic_DNA"/>
</dbReference>
<feature type="coiled-coil region" evidence="1">
    <location>
        <begin position="63"/>
        <end position="97"/>
    </location>
</feature>
<sequence>MGDDSCTFIVVPDATSQCKRYSLSKKWLCIAGVVGIALLIFVGVMVHMMGSEYLKMSMKVEELEKLKKISVSQKSTIDRYEEDITQLSKHLAQIQQLNSRLMVLTGMDPTKEEHGLGLGGSEELDAVVEVDQNTSSESE</sequence>
<evidence type="ECO:0000313" key="4">
    <source>
        <dbReference type="EMBL" id="MBD3323806.1"/>
    </source>
</evidence>
<keyword evidence="1" id="KW-0175">Coiled coil</keyword>
<reference evidence="4" key="1">
    <citation type="submission" date="2019-11" db="EMBL/GenBank/DDBJ databases">
        <title>Microbial mats filling the niche in hypersaline microbial mats.</title>
        <authorList>
            <person name="Wong H.L."/>
            <person name="Macleod F.I."/>
            <person name="White R.A. III"/>
            <person name="Burns B.P."/>
        </authorList>
    </citation>
    <scope>NUCLEOTIDE SEQUENCE</scope>
    <source>
        <strain evidence="4">Rbin_158</strain>
    </source>
</reference>
<name>A0A9D5Q5D8_9BACT</name>
<evidence type="ECO:0000256" key="3">
    <source>
        <dbReference type="SAM" id="Phobius"/>
    </source>
</evidence>
<accession>A0A9D5Q5D8</accession>
<keyword evidence="3" id="KW-0472">Membrane</keyword>
<keyword evidence="3" id="KW-0812">Transmembrane</keyword>
<evidence type="ECO:0000313" key="5">
    <source>
        <dbReference type="Proteomes" id="UP000649604"/>
    </source>
</evidence>
<proteinExistence type="predicted"/>
<dbReference type="AlphaFoldDB" id="A0A9D5Q5D8"/>
<organism evidence="4 5">
    <name type="scientific">candidate division KSB3 bacterium</name>
    <dbReference type="NCBI Taxonomy" id="2044937"/>
    <lineage>
        <taxon>Bacteria</taxon>
        <taxon>candidate division KSB3</taxon>
    </lineage>
</organism>
<feature type="transmembrane region" description="Helical" evidence="3">
    <location>
        <begin position="27"/>
        <end position="49"/>
    </location>
</feature>
<gene>
    <name evidence="4" type="ORF">GF339_04435</name>
</gene>
<feature type="region of interest" description="Disordered" evidence="2">
    <location>
        <begin position="112"/>
        <end position="139"/>
    </location>
</feature>
<keyword evidence="3" id="KW-1133">Transmembrane helix</keyword>